<keyword evidence="2" id="KW-1185">Reference proteome</keyword>
<sequence>MPQVRHFYCSDCKLRFAVFRIKRGKRFCPECGDTIAVSTFNPEIHGKPIRKKPEKAWTLGEERKLLHFLYETDLYYKEIAVELGRTLRSVQRKIERKQTWIGRHQKKV</sequence>
<proteinExistence type="predicted"/>
<dbReference type="Proteomes" id="UP000031967">
    <property type="component" value="Unassembled WGS sequence"/>
</dbReference>
<comment type="caution">
    <text evidence="1">The sequence shown here is derived from an EMBL/GenBank/DDBJ whole genome shotgun (WGS) entry which is preliminary data.</text>
</comment>
<gene>
    <name evidence="1" type="ORF">SD70_02465</name>
</gene>
<accession>A0ABR5AM79</accession>
<evidence type="ECO:0000313" key="1">
    <source>
        <dbReference type="EMBL" id="KIL42066.1"/>
    </source>
</evidence>
<organism evidence="1 2">
    <name type="scientific">Gordoniibacillus kamchatkensis</name>
    <dbReference type="NCBI Taxonomy" id="1590651"/>
    <lineage>
        <taxon>Bacteria</taxon>
        <taxon>Bacillati</taxon>
        <taxon>Bacillota</taxon>
        <taxon>Bacilli</taxon>
        <taxon>Bacillales</taxon>
        <taxon>Paenibacillaceae</taxon>
        <taxon>Gordoniibacillus</taxon>
    </lineage>
</organism>
<dbReference type="EMBL" id="JXAK01000003">
    <property type="protein sequence ID" value="KIL42066.1"/>
    <property type="molecule type" value="Genomic_DNA"/>
</dbReference>
<reference evidence="1 2" key="1">
    <citation type="submission" date="2014-12" db="EMBL/GenBank/DDBJ databases">
        <title>Draft genome sequence of Paenibacillus kamchatkensis strain B-2647.</title>
        <authorList>
            <person name="Karlyshev A.V."/>
            <person name="Kudryashova E.B."/>
        </authorList>
    </citation>
    <scope>NUCLEOTIDE SEQUENCE [LARGE SCALE GENOMIC DNA]</scope>
    <source>
        <strain evidence="1 2">VKM B-2647</strain>
    </source>
</reference>
<protein>
    <submittedName>
        <fullName evidence="1">Uncharacterized protein</fullName>
    </submittedName>
</protein>
<evidence type="ECO:0000313" key="2">
    <source>
        <dbReference type="Proteomes" id="UP000031967"/>
    </source>
</evidence>
<name>A0ABR5AM79_9BACL</name>